<gene>
    <name evidence="3" type="ORF">ERS852582_02454</name>
</gene>
<evidence type="ECO:0000256" key="2">
    <source>
        <dbReference type="SAM" id="Phobius"/>
    </source>
</evidence>
<evidence type="ECO:0000313" key="3">
    <source>
        <dbReference type="EMBL" id="CUN20551.1"/>
    </source>
</evidence>
<feature type="region of interest" description="Disordered" evidence="1">
    <location>
        <begin position="1"/>
        <end position="31"/>
    </location>
</feature>
<organism evidence="3 4">
    <name type="scientific">Faecalibacterium prausnitzii</name>
    <dbReference type="NCBI Taxonomy" id="853"/>
    <lineage>
        <taxon>Bacteria</taxon>
        <taxon>Bacillati</taxon>
        <taxon>Bacillota</taxon>
        <taxon>Clostridia</taxon>
        <taxon>Eubacteriales</taxon>
        <taxon>Oscillospiraceae</taxon>
        <taxon>Faecalibacterium</taxon>
    </lineage>
</organism>
<reference evidence="3 4" key="1">
    <citation type="submission" date="2015-09" db="EMBL/GenBank/DDBJ databases">
        <authorList>
            <consortium name="Pathogen Informatics"/>
        </authorList>
    </citation>
    <scope>NUCLEOTIDE SEQUENCE [LARGE SCALE GENOMIC DNA]</scope>
    <source>
        <strain evidence="3 4">2789STDY5834970</strain>
    </source>
</reference>
<proteinExistence type="predicted"/>
<keyword evidence="2" id="KW-0812">Transmembrane</keyword>
<keyword evidence="2" id="KW-0472">Membrane</keyword>
<evidence type="ECO:0000256" key="1">
    <source>
        <dbReference type="SAM" id="MobiDB-lite"/>
    </source>
</evidence>
<keyword evidence="2" id="KW-1133">Transmembrane helix</keyword>
<name>A0A173UZQ4_9FIRM</name>
<protein>
    <recommendedName>
        <fullName evidence="5">LemA</fullName>
    </recommendedName>
</protein>
<dbReference type="InterPro" id="IPR023353">
    <property type="entry name" value="LemA-like_dom_sf"/>
</dbReference>
<accession>A0A173UZQ4</accession>
<dbReference type="OrthoDB" id="1861280at2"/>
<evidence type="ECO:0008006" key="5">
    <source>
        <dbReference type="Google" id="ProtNLM"/>
    </source>
</evidence>
<feature type="transmembrane region" description="Helical" evidence="2">
    <location>
        <begin position="56"/>
        <end position="76"/>
    </location>
</feature>
<dbReference type="RefSeq" id="WP_055186778.1">
    <property type="nucleotide sequence ID" value="NZ_CYXN01000029.1"/>
</dbReference>
<dbReference type="Proteomes" id="UP000095649">
    <property type="component" value="Unassembled WGS sequence"/>
</dbReference>
<dbReference type="Gene3D" id="1.20.1440.20">
    <property type="entry name" value="LemA-like domain"/>
    <property type="match status" value="1"/>
</dbReference>
<sequence length="239" mass="25230">MANADFSQNKQTAPGGFDAGSYREKAKPEQAVTLTPRQQKLAALEAKLPAALSTRAAALALSVVVMLAAFFGFGSAKLRGKYNTARQWFTAGVAADNGYNLSEELTTRENTAANIITTASNTLGADNAEVLTAQDALTAFSNDLDGVKAGKTRLHALYEDNETLGTAIDQLYAKLQEQAADPMKMGAVQGQYGQFNSAATIIGTLQYNTAVYEYQKDVGGFPASVLGALSGVKEVEPFA</sequence>
<dbReference type="EMBL" id="CYXN01000029">
    <property type="protein sequence ID" value="CUN20551.1"/>
    <property type="molecule type" value="Genomic_DNA"/>
</dbReference>
<feature type="compositionally biased region" description="Polar residues" evidence="1">
    <location>
        <begin position="1"/>
        <end position="12"/>
    </location>
</feature>
<dbReference type="AlphaFoldDB" id="A0A173UZQ4"/>
<evidence type="ECO:0000313" key="4">
    <source>
        <dbReference type="Proteomes" id="UP000095649"/>
    </source>
</evidence>